<dbReference type="CDD" id="cd01650">
    <property type="entry name" value="RT_nLTR_like"/>
    <property type="match status" value="1"/>
</dbReference>
<dbReference type="PANTHER" id="PTHR47027">
    <property type="entry name" value="REVERSE TRANSCRIPTASE DOMAIN-CONTAINING PROTEIN"/>
    <property type="match status" value="1"/>
</dbReference>
<dbReference type="SUPFAM" id="SSF56672">
    <property type="entry name" value="DNA/RNA polymerases"/>
    <property type="match status" value="1"/>
</dbReference>
<dbReference type="PANTHER" id="PTHR47027:SF8">
    <property type="entry name" value="RIBONUCLEASE H"/>
    <property type="match status" value="1"/>
</dbReference>
<dbReference type="EC" id="2.7.7.49" evidence="1"/>
<dbReference type="PROSITE" id="PS50878">
    <property type="entry name" value="RT_POL"/>
    <property type="match status" value="1"/>
</dbReference>
<feature type="domain" description="Reverse transcriptase" evidence="2">
    <location>
        <begin position="32"/>
        <end position="292"/>
    </location>
</feature>
<dbReference type="Ensembl" id="ENSBGRT00000026969.1">
    <property type="protein sequence ID" value="ENSBGRP00000023387.1"/>
    <property type="gene ID" value="ENSBGRG00000014674.1"/>
</dbReference>
<dbReference type="Pfam" id="PF00078">
    <property type="entry name" value="RVT_1"/>
    <property type="match status" value="1"/>
</dbReference>
<sequence>MDKASGGDRIPAELFQILKDDAVRVLHSVCQQIWKTQQWPQDWKRSVFIPIPKKGNAKECSNYCTIALISHASKVMLKILQARLQQYMNCELPDVQAGFRKDQGTRDQIANIIEKAREFQKNINFCFIDYTRAFDCVDHNKLWKILKEMGIPDNMTCLLRNLYAGQEATVRTGHGTRDWFQIGKGVRQGHILSPCLFNIHAEYIVRNAGLDEAKAGIKIARRNISNLRYADDTTLMAENKEELKSLLLKVKEESEKVCLKLNIQKTKIMASSPITSWQIDGQTMETVTDFILGASKSLQMVTAAMKLKTLTPWKKSDDQSRQYIKKQRHYFANKGPSSQSYGFSSNHKWM</sequence>
<dbReference type="InterPro" id="IPR000477">
    <property type="entry name" value="RT_dom"/>
</dbReference>
<evidence type="ECO:0000259" key="2">
    <source>
        <dbReference type="PROSITE" id="PS50878"/>
    </source>
</evidence>
<evidence type="ECO:0000256" key="1">
    <source>
        <dbReference type="ARBA" id="ARBA00012493"/>
    </source>
</evidence>
<accession>A0A8B9XS22</accession>
<dbReference type="GO" id="GO:0003964">
    <property type="term" value="F:RNA-directed DNA polymerase activity"/>
    <property type="evidence" value="ECO:0007669"/>
    <property type="project" value="UniProtKB-EC"/>
</dbReference>
<reference evidence="3" key="1">
    <citation type="submission" date="2019-05" db="EMBL/GenBank/DDBJ databases">
        <authorList>
            <person name="Zhang S."/>
            <person name="Liu J."/>
        </authorList>
    </citation>
    <scope>NUCLEOTIDE SEQUENCE [LARGE SCALE GENOMIC DNA]</scope>
</reference>
<dbReference type="Proteomes" id="UP000694520">
    <property type="component" value="Chromosome 2"/>
</dbReference>
<proteinExistence type="predicted"/>
<dbReference type="GeneTree" id="ENSGT01150000286929"/>
<evidence type="ECO:0000313" key="3">
    <source>
        <dbReference type="Ensembl" id="ENSBGRP00000023387.1"/>
    </source>
</evidence>
<protein>
    <recommendedName>
        <fullName evidence="1">RNA-directed DNA polymerase</fullName>
        <ecNumber evidence="1">2.7.7.49</ecNumber>
    </recommendedName>
</protein>
<dbReference type="InterPro" id="IPR043502">
    <property type="entry name" value="DNA/RNA_pol_sf"/>
</dbReference>
<dbReference type="AlphaFoldDB" id="A0A8B9XS22"/>
<reference evidence="3" key="3">
    <citation type="submission" date="2025-09" db="UniProtKB">
        <authorList>
            <consortium name="Ensembl"/>
        </authorList>
    </citation>
    <scope>IDENTIFICATION</scope>
</reference>
<keyword evidence="4" id="KW-1185">Reference proteome</keyword>
<reference evidence="3" key="2">
    <citation type="submission" date="2025-08" db="UniProtKB">
        <authorList>
            <consortium name="Ensembl"/>
        </authorList>
    </citation>
    <scope>IDENTIFICATION</scope>
</reference>
<name>A0A8B9XS22_BOSMU</name>
<organism evidence="3 4">
    <name type="scientific">Bos mutus grunniens</name>
    <name type="common">Wild yak</name>
    <name type="synonym">Bos grunniens</name>
    <dbReference type="NCBI Taxonomy" id="30521"/>
    <lineage>
        <taxon>Eukaryota</taxon>
        <taxon>Metazoa</taxon>
        <taxon>Chordata</taxon>
        <taxon>Craniata</taxon>
        <taxon>Vertebrata</taxon>
        <taxon>Euteleostomi</taxon>
        <taxon>Mammalia</taxon>
        <taxon>Eutheria</taxon>
        <taxon>Laurasiatheria</taxon>
        <taxon>Artiodactyla</taxon>
        <taxon>Ruminantia</taxon>
        <taxon>Pecora</taxon>
        <taxon>Bovidae</taxon>
        <taxon>Bovinae</taxon>
        <taxon>Bos</taxon>
    </lineage>
</organism>
<evidence type="ECO:0000313" key="4">
    <source>
        <dbReference type="Proteomes" id="UP000694520"/>
    </source>
</evidence>